<dbReference type="RefSeq" id="XP_026191920.1">
    <property type="nucleotide sequence ID" value="XM_026336135.1"/>
</dbReference>
<name>A0A6P6RXS9_9EIME</name>
<keyword evidence="1" id="KW-1185">Reference proteome</keyword>
<dbReference type="AlphaFoldDB" id="A0A6P6RXS9"/>
<evidence type="ECO:0000313" key="2">
    <source>
        <dbReference type="RefSeq" id="XP_026191920.1"/>
    </source>
</evidence>
<dbReference type="OrthoDB" id="354761at2759"/>
<organism evidence="1 2">
    <name type="scientific">Cyclospora cayetanensis</name>
    <dbReference type="NCBI Taxonomy" id="88456"/>
    <lineage>
        <taxon>Eukaryota</taxon>
        <taxon>Sar</taxon>
        <taxon>Alveolata</taxon>
        <taxon>Apicomplexa</taxon>
        <taxon>Conoidasida</taxon>
        <taxon>Coccidia</taxon>
        <taxon>Eucoccidiorida</taxon>
        <taxon>Eimeriorina</taxon>
        <taxon>Eimeriidae</taxon>
        <taxon>Cyclospora</taxon>
    </lineage>
</organism>
<proteinExistence type="predicted"/>
<gene>
    <name evidence="2" type="primary">LOC113147028</name>
</gene>
<dbReference type="GeneID" id="113147028"/>
<protein>
    <submittedName>
        <fullName evidence="2">Uncharacterized protein LOC113147028</fullName>
    </submittedName>
</protein>
<reference evidence="2" key="1">
    <citation type="submission" date="2025-08" db="UniProtKB">
        <authorList>
            <consortium name="RefSeq"/>
        </authorList>
    </citation>
    <scope>IDENTIFICATION</scope>
</reference>
<accession>A0A6P6RXS9</accession>
<dbReference type="Proteomes" id="UP000515125">
    <property type="component" value="Unplaced"/>
</dbReference>
<evidence type="ECO:0000313" key="1">
    <source>
        <dbReference type="Proteomes" id="UP000515125"/>
    </source>
</evidence>
<sequence>MLPLPREPRCSELAIGLYLAIAANYKLGASVKRGRTDGRNTATGHISFAEFLQNTQEINGEPYSSPAALAEPEQSSKLELPPARYFFGYVLAKGEGVAGISENSLVLVIANLGPQRQYGGKILFCHFYLLVCQNIGNIEPEWQHPQEEEGLLQPRVIQGLAKALARIPHLVEGLQCCSLKLKPRDGDILGICCKSVVRSDTPSGKLHFALRII</sequence>